<gene>
    <name evidence="1" type="ORF">CUU66_20690</name>
</gene>
<dbReference type="Proteomes" id="UP000234748">
    <property type="component" value="Unassembled WGS sequence"/>
</dbReference>
<sequence length="69" mass="7804">MRELESKELIFVPTNLGILKAHVNGFQRPGLPGVIYACLGRHTIRVTGTNKRETLRRSIIKLNHVIAKK</sequence>
<keyword evidence="2" id="KW-1185">Reference proteome</keyword>
<organism evidence="1 2">
    <name type="scientific">Peribacillus deserti</name>
    <dbReference type="NCBI Taxonomy" id="673318"/>
    <lineage>
        <taxon>Bacteria</taxon>
        <taxon>Bacillati</taxon>
        <taxon>Bacillota</taxon>
        <taxon>Bacilli</taxon>
        <taxon>Bacillales</taxon>
        <taxon>Bacillaceae</taxon>
        <taxon>Peribacillus</taxon>
    </lineage>
</organism>
<dbReference type="EMBL" id="PGUY01000069">
    <property type="protein sequence ID" value="PLT28009.1"/>
    <property type="molecule type" value="Genomic_DNA"/>
</dbReference>
<evidence type="ECO:0000313" key="1">
    <source>
        <dbReference type="EMBL" id="PLT28009.1"/>
    </source>
</evidence>
<dbReference type="RefSeq" id="WP_101645290.1">
    <property type="nucleotide sequence ID" value="NZ_PGUY01000069.1"/>
</dbReference>
<comment type="caution">
    <text evidence="1">The sequence shown here is derived from an EMBL/GenBank/DDBJ whole genome shotgun (WGS) entry which is preliminary data.</text>
</comment>
<proteinExistence type="predicted"/>
<dbReference type="OrthoDB" id="2361617at2"/>
<evidence type="ECO:0000313" key="2">
    <source>
        <dbReference type="Proteomes" id="UP000234748"/>
    </source>
</evidence>
<reference evidence="1 2" key="1">
    <citation type="submission" date="2017-11" db="EMBL/GenBank/DDBJ databases">
        <title>Comparitive Functional Genomics of Dry Heat Resistant strains isolated from the Viking Spacecraft.</title>
        <authorList>
            <person name="Seuylemezian A."/>
            <person name="Cooper K."/>
            <person name="Vaishampayan P."/>
        </authorList>
    </citation>
    <scope>NUCLEOTIDE SEQUENCE [LARGE SCALE GENOMIC DNA]</scope>
    <source>
        <strain evidence="1 2">V1-29</strain>
    </source>
</reference>
<protein>
    <submittedName>
        <fullName evidence="1">Uncharacterized protein</fullName>
    </submittedName>
</protein>
<accession>A0A2N5M0X2</accession>
<name>A0A2N5M0X2_9BACI</name>
<dbReference type="AlphaFoldDB" id="A0A2N5M0X2"/>